<protein>
    <submittedName>
        <fullName evidence="15">SusC/RagA family TonB-linked outer membrane protein</fullName>
    </submittedName>
</protein>
<dbReference type="AlphaFoldDB" id="A0A6H0KJK7"/>
<evidence type="ECO:0000256" key="4">
    <source>
        <dbReference type="ARBA" id="ARBA00022692"/>
    </source>
</evidence>
<evidence type="ECO:0000256" key="9">
    <source>
        <dbReference type="ARBA" id="ARBA00023237"/>
    </source>
</evidence>
<dbReference type="KEGG" id="bfc:BacF7301_04290"/>
<evidence type="ECO:0000256" key="5">
    <source>
        <dbReference type="ARBA" id="ARBA00022729"/>
    </source>
</evidence>
<evidence type="ECO:0000256" key="12">
    <source>
        <dbReference type="SAM" id="SignalP"/>
    </source>
</evidence>
<dbReference type="Pfam" id="PF13715">
    <property type="entry name" value="CarbopepD_reg_2"/>
    <property type="match status" value="1"/>
</dbReference>
<evidence type="ECO:0000259" key="13">
    <source>
        <dbReference type="Pfam" id="PF00593"/>
    </source>
</evidence>
<dbReference type="Pfam" id="PF07715">
    <property type="entry name" value="Plug"/>
    <property type="match status" value="1"/>
</dbReference>
<keyword evidence="16" id="KW-1185">Reference proteome</keyword>
<dbReference type="InterPro" id="IPR008969">
    <property type="entry name" value="CarboxyPept-like_regulatory"/>
</dbReference>
<dbReference type="EMBL" id="CP050831">
    <property type="protein sequence ID" value="QIU93419.1"/>
    <property type="molecule type" value="Genomic_DNA"/>
</dbReference>
<keyword evidence="4 10" id="KW-0812">Transmembrane</keyword>
<dbReference type="InterPro" id="IPR037066">
    <property type="entry name" value="Plug_dom_sf"/>
</dbReference>
<evidence type="ECO:0000259" key="14">
    <source>
        <dbReference type="Pfam" id="PF07715"/>
    </source>
</evidence>
<dbReference type="InterPro" id="IPR023996">
    <property type="entry name" value="TonB-dep_OMP_SusC/RagA"/>
</dbReference>
<keyword evidence="7 10" id="KW-0472">Membrane</keyword>
<feature type="signal peptide" evidence="12">
    <location>
        <begin position="1"/>
        <end position="21"/>
    </location>
</feature>
<dbReference type="PANTHER" id="PTHR30069">
    <property type="entry name" value="TONB-DEPENDENT OUTER MEMBRANE RECEPTOR"/>
    <property type="match status" value="1"/>
</dbReference>
<keyword evidence="8" id="KW-0675">Receptor</keyword>
<dbReference type="Gene3D" id="2.170.130.10">
    <property type="entry name" value="TonB-dependent receptor, plug domain"/>
    <property type="match status" value="1"/>
</dbReference>
<keyword evidence="5 12" id="KW-0732">Signal</keyword>
<dbReference type="PROSITE" id="PS52016">
    <property type="entry name" value="TONB_DEPENDENT_REC_3"/>
    <property type="match status" value="1"/>
</dbReference>
<feature type="chain" id="PRO_5026219604" evidence="12">
    <location>
        <begin position="22"/>
        <end position="1059"/>
    </location>
</feature>
<dbReference type="PANTHER" id="PTHR30069:SF29">
    <property type="entry name" value="HEMOGLOBIN AND HEMOGLOBIN-HAPTOGLOBIN-BINDING PROTEIN 1-RELATED"/>
    <property type="match status" value="1"/>
</dbReference>
<dbReference type="SUPFAM" id="SSF56935">
    <property type="entry name" value="Porins"/>
    <property type="match status" value="1"/>
</dbReference>
<dbReference type="GO" id="GO:0009279">
    <property type="term" value="C:cell outer membrane"/>
    <property type="evidence" value="ECO:0007669"/>
    <property type="project" value="UniProtKB-SubCell"/>
</dbReference>
<gene>
    <name evidence="15" type="ORF">BacF7301_04290</name>
</gene>
<keyword evidence="2 10" id="KW-0813">Transport</keyword>
<evidence type="ECO:0000256" key="2">
    <source>
        <dbReference type="ARBA" id="ARBA00022448"/>
    </source>
</evidence>
<evidence type="ECO:0000313" key="16">
    <source>
        <dbReference type="Proteomes" id="UP000501780"/>
    </source>
</evidence>
<name>A0A6H0KJK7_9BACE</name>
<dbReference type="GO" id="GO:0044718">
    <property type="term" value="P:siderophore transmembrane transport"/>
    <property type="evidence" value="ECO:0007669"/>
    <property type="project" value="TreeGrafter"/>
</dbReference>
<dbReference type="Gene3D" id="2.60.40.1120">
    <property type="entry name" value="Carboxypeptidase-like, regulatory domain"/>
    <property type="match status" value="1"/>
</dbReference>
<evidence type="ECO:0000256" key="10">
    <source>
        <dbReference type="PROSITE-ProRule" id="PRU01360"/>
    </source>
</evidence>
<reference evidence="15 16" key="1">
    <citation type="submission" date="2020-03" db="EMBL/GenBank/DDBJ databases">
        <title>Genomic analysis of Bacteroides faecium CBA7301.</title>
        <authorList>
            <person name="Kim J."/>
            <person name="Roh S.W."/>
        </authorList>
    </citation>
    <scope>NUCLEOTIDE SEQUENCE [LARGE SCALE GENOMIC DNA]</scope>
    <source>
        <strain evidence="15 16">CBA7301</strain>
    </source>
</reference>
<keyword evidence="3 10" id="KW-1134">Transmembrane beta strand</keyword>
<dbReference type="InterPro" id="IPR023997">
    <property type="entry name" value="TonB-dep_OMP_SusC/RagA_CS"/>
</dbReference>
<dbReference type="SUPFAM" id="SSF49464">
    <property type="entry name" value="Carboxypeptidase regulatory domain-like"/>
    <property type="match status" value="1"/>
</dbReference>
<dbReference type="NCBIfam" id="TIGR04057">
    <property type="entry name" value="SusC_RagA_signa"/>
    <property type="match status" value="1"/>
</dbReference>
<evidence type="ECO:0000256" key="7">
    <source>
        <dbReference type="ARBA" id="ARBA00023136"/>
    </source>
</evidence>
<sequence length="1059" mass="117519">MKKQLTLILCLLLFIPIYGYAEDEVTHQVVQQTSKVKGTVTDEQGEPLIGASIAVKGTAQGVITDFNGQFSIDASKNATLIVSYVGYRSEEVQVKGQSNLKIVLKEDSKIIDEVVVTALGIKRERKALGYSIGEVKGEELEKAKETNVINSLAGKIPGLVISQTAGGPSGSSRVIVRGSTEMTGNNQPLYVVDGVPLDNSNYGSAGQYGGYDLGDGISSINPDDIESMSVLKGPAASALYGSRASHGVILITTKKASTKKKFAVELNSTTTFEKQLTKWDDVQYVYGQGTGGRINGTDDQYSSNKNWGPKIDPGLNLTYFDGVTRPYVVIPNNIDGFFRTGMTTTNTIVVSTVKDDTGIRATYTDMRNKDILPNTKMSRNTLNLRANTTINKKVDLDFKVTYTREDVKNRPALSDHRANPAKNLMSLATTYDQKWLRDNYKDADGNYYDWNGRDVWNLNPYWVLNEMTNESGKDKFMGSALVRYNVNEHFKIQVTGGADINFMNFQDYAAPSSPGFEQGQLQISDFKNRMYNVEALAIYNNSYKKFDYGVTIGGNIYKVDNKTQIVTAKEMVMRDVIALQSFTSKEITEGTYRKQINSLYGSINLAYGNFVYLDATLRGDHSSTLPSGNNTYLYPSVSGSFLFSEFFKINPTILPYGKVRVSWAQVGSDTDPYQLGLSYELSPKNYSGYALSQIANTTIPNKDLKPTKTNSAEVGLELKFLKNRIGLDFTYYTQKSSNQIMRLNTTGTSGYNSMLINAGEIENKGIEIALNTRPIQTKDFSWDLNINFSKNSNKVKRLASGIKEFELESARWINVKVAAVEGQNYGSILGKDFLRNDAGQIIVDANTGLPKVTEDLRVLGNATWKWTGGITTNLTYRDISLSAIFDIKVGADVYSMSSRSSYMTGKDKATLAGRDGWYESEEKRLQAGVTEAKWEATGGYLVDGVVETASGTFEQNKKYVDPEVYWKHIADQTPVPFIYDNSYVKVREITLAYRLPKRWVSKVFDAVSVSFVARNPFIIYKNVPNIDPDSNYNNGSGMGLEYGSLPSRRSYGFNVNVKF</sequence>
<evidence type="ECO:0000313" key="15">
    <source>
        <dbReference type="EMBL" id="QIU93419.1"/>
    </source>
</evidence>
<comment type="similarity">
    <text evidence="10 11">Belongs to the TonB-dependent receptor family.</text>
</comment>
<evidence type="ECO:0000256" key="1">
    <source>
        <dbReference type="ARBA" id="ARBA00004571"/>
    </source>
</evidence>
<dbReference type="Pfam" id="PF00593">
    <property type="entry name" value="TonB_dep_Rec_b-barrel"/>
    <property type="match status" value="1"/>
</dbReference>
<dbReference type="InterPro" id="IPR036942">
    <property type="entry name" value="Beta-barrel_TonB_sf"/>
</dbReference>
<dbReference type="GO" id="GO:0015344">
    <property type="term" value="F:siderophore uptake transmembrane transporter activity"/>
    <property type="evidence" value="ECO:0007669"/>
    <property type="project" value="TreeGrafter"/>
</dbReference>
<dbReference type="FunFam" id="2.170.130.10:FF:000023">
    <property type="entry name" value="SusC/RagA family TonB-linked outer membrane protein"/>
    <property type="match status" value="1"/>
</dbReference>
<feature type="domain" description="TonB-dependent receptor plug" evidence="14">
    <location>
        <begin position="130"/>
        <end position="248"/>
    </location>
</feature>
<feature type="domain" description="TonB-dependent receptor-like beta-barrel" evidence="13">
    <location>
        <begin position="436"/>
        <end position="790"/>
    </location>
</feature>
<proteinExistence type="inferred from homology"/>
<dbReference type="Gene3D" id="2.40.170.20">
    <property type="entry name" value="TonB-dependent receptor, beta-barrel domain"/>
    <property type="match status" value="1"/>
</dbReference>
<comment type="subcellular location">
    <subcellularLocation>
        <location evidence="1 10">Cell outer membrane</location>
        <topology evidence="1 10">Multi-pass membrane protein</topology>
    </subcellularLocation>
</comment>
<evidence type="ECO:0000256" key="6">
    <source>
        <dbReference type="ARBA" id="ARBA00023077"/>
    </source>
</evidence>
<dbReference type="InterPro" id="IPR000531">
    <property type="entry name" value="Beta-barrel_TonB"/>
</dbReference>
<organism evidence="15 16">
    <name type="scientific">Bacteroides faecium</name>
    <dbReference type="NCBI Taxonomy" id="2715212"/>
    <lineage>
        <taxon>Bacteria</taxon>
        <taxon>Pseudomonadati</taxon>
        <taxon>Bacteroidota</taxon>
        <taxon>Bacteroidia</taxon>
        <taxon>Bacteroidales</taxon>
        <taxon>Bacteroidaceae</taxon>
        <taxon>Bacteroides</taxon>
    </lineage>
</organism>
<evidence type="ECO:0000256" key="11">
    <source>
        <dbReference type="RuleBase" id="RU003357"/>
    </source>
</evidence>
<dbReference type="NCBIfam" id="TIGR04056">
    <property type="entry name" value="OMP_RagA_SusC"/>
    <property type="match status" value="1"/>
</dbReference>
<keyword evidence="9 10" id="KW-0998">Cell outer membrane</keyword>
<dbReference type="InterPro" id="IPR012910">
    <property type="entry name" value="Plug_dom"/>
</dbReference>
<evidence type="ECO:0000256" key="8">
    <source>
        <dbReference type="ARBA" id="ARBA00023170"/>
    </source>
</evidence>
<dbReference type="FunFam" id="2.60.40.1120:FF:000003">
    <property type="entry name" value="Outer membrane protein Omp121"/>
    <property type="match status" value="1"/>
</dbReference>
<dbReference type="InterPro" id="IPR039426">
    <property type="entry name" value="TonB-dep_rcpt-like"/>
</dbReference>
<dbReference type="Proteomes" id="UP000501780">
    <property type="component" value="Chromosome"/>
</dbReference>
<evidence type="ECO:0000256" key="3">
    <source>
        <dbReference type="ARBA" id="ARBA00022452"/>
    </source>
</evidence>
<accession>A0A6H0KJK7</accession>
<dbReference type="RefSeq" id="WP_167960549.1">
    <property type="nucleotide sequence ID" value="NZ_CP050831.1"/>
</dbReference>
<keyword evidence="6 11" id="KW-0798">TonB box</keyword>